<protein>
    <submittedName>
        <fullName evidence="9">Acyl-CoA/acyl-ACP dehydrogenase</fullName>
    </submittedName>
</protein>
<keyword evidence="5" id="KW-0560">Oxidoreductase</keyword>
<organism evidence="9 10">
    <name type="scientific">Streptomyces camelliae</name>
    <dbReference type="NCBI Taxonomy" id="3004093"/>
    <lineage>
        <taxon>Bacteria</taxon>
        <taxon>Bacillati</taxon>
        <taxon>Actinomycetota</taxon>
        <taxon>Actinomycetes</taxon>
        <taxon>Kitasatosporales</taxon>
        <taxon>Streptomycetaceae</taxon>
        <taxon>Streptomyces</taxon>
    </lineage>
</organism>
<dbReference type="Proteomes" id="UP001212326">
    <property type="component" value="Chromosome"/>
</dbReference>
<evidence type="ECO:0000259" key="8">
    <source>
        <dbReference type="Pfam" id="PF02771"/>
    </source>
</evidence>
<keyword evidence="3" id="KW-0285">Flavoprotein</keyword>
<dbReference type="SUPFAM" id="SSF47203">
    <property type="entry name" value="Acyl-CoA dehydrogenase C-terminal domain-like"/>
    <property type="match status" value="2"/>
</dbReference>
<evidence type="ECO:0000256" key="1">
    <source>
        <dbReference type="ARBA" id="ARBA00001974"/>
    </source>
</evidence>
<name>A0ABY7P9X8_9ACTN</name>
<evidence type="ECO:0000256" key="4">
    <source>
        <dbReference type="ARBA" id="ARBA00022827"/>
    </source>
</evidence>
<dbReference type="Gene3D" id="2.40.110.10">
    <property type="entry name" value="Butyryl-CoA Dehydrogenase, subunit A, domain 2"/>
    <property type="match status" value="1"/>
</dbReference>
<evidence type="ECO:0000256" key="3">
    <source>
        <dbReference type="ARBA" id="ARBA00022630"/>
    </source>
</evidence>
<evidence type="ECO:0000313" key="9">
    <source>
        <dbReference type="EMBL" id="WBO65621.1"/>
    </source>
</evidence>
<dbReference type="PANTHER" id="PTHR43884">
    <property type="entry name" value="ACYL-COA DEHYDROGENASE"/>
    <property type="match status" value="1"/>
</dbReference>
<evidence type="ECO:0000256" key="2">
    <source>
        <dbReference type="ARBA" id="ARBA00009347"/>
    </source>
</evidence>
<dbReference type="RefSeq" id="WP_270083166.1">
    <property type="nucleotide sequence ID" value="NZ_CP115300.1"/>
</dbReference>
<dbReference type="Gene3D" id="1.20.140.10">
    <property type="entry name" value="Butyryl-CoA Dehydrogenase, subunit A, domain 3"/>
    <property type="match status" value="2"/>
</dbReference>
<proteinExistence type="inferred from homology"/>
<comment type="cofactor">
    <cofactor evidence="1">
        <name>FAD</name>
        <dbReference type="ChEBI" id="CHEBI:57692"/>
    </cofactor>
</comment>
<accession>A0ABY7P9X8</accession>
<dbReference type="PANTHER" id="PTHR43884:SF20">
    <property type="entry name" value="ACYL-COA DEHYDROGENASE FADE28"/>
    <property type="match status" value="1"/>
</dbReference>
<dbReference type="InterPro" id="IPR013786">
    <property type="entry name" value="AcylCoA_DH/ox_N"/>
</dbReference>
<dbReference type="EMBL" id="CP115300">
    <property type="protein sequence ID" value="WBO65621.1"/>
    <property type="molecule type" value="Genomic_DNA"/>
</dbReference>
<dbReference type="Pfam" id="PF02771">
    <property type="entry name" value="Acyl-CoA_dh_N"/>
    <property type="match status" value="1"/>
</dbReference>
<keyword evidence="10" id="KW-1185">Reference proteome</keyword>
<dbReference type="InterPro" id="IPR009100">
    <property type="entry name" value="AcylCoA_DH/oxidase_NM_dom_sf"/>
</dbReference>
<dbReference type="Pfam" id="PF00441">
    <property type="entry name" value="Acyl-CoA_dh_1"/>
    <property type="match status" value="1"/>
</dbReference>
<evidence type="ECO:0000259" key="7">
    <source>
        <dbReference type="Pfam" id="PF00441"/>
    </source>
</evidence>
<keyword evidence="4" id="KW-0274">FAD</keyword>
<feature type="compositionally biased region" description="Low complexity" evidence="6">
    <location>
        <begin position="347"/>
        <end position="389"/>
    </location>
</feature>
<gene>
    <name evidence="9" type="ORF">O1G22_23785</name>
</gene>
<comment type="similarity">
    <text evidence="2">Belongs to the acyl-CoA dehydrogenase family.</text>
</comment>
<dbReference type="InterPro" id="IPR046373">
    <property type="entry name" value="Acyl-CoA_Oxase/DH_mid-dom_sf"/>
</dbReference>
<evidence type="ECO:0000256" key="6">
    <source>
        <dbReference type="SAM" id="MobiDB-lite"/>
    </source>
</evidence>
<dbReference type="InterPro" id="IPR009075">
    <property type="entry name" value="AcylCo_DH/oxidase_C"/>
</dbReference>
<sequence>MDTRLTAEQDEIRRTLRELLRKRCGPEELRAALAVPAGHDPALWTALAGRLGLPGLALPERYGGVGCSVTELALACEEVGRALSPSPLLATSVLVAPLVLTLGTEAQRAALLPRLAAGTLTAALAVPGTDLATALALTGGNEGYVAGGGRAGGVQARRTADGWLLYGQAEQVLDGHSAGLLLAAAHTGGFARSRTRLYLVPGDAAGLARTRQTALDATRPQARVQLRDVRAELLGEEEAEVLPALAVLGDSVAAVLACEAVGAAGRVLERTVEYVGQREQFGRPVGSFQAVKHRLAEVYVAVQGARSAAYYSAWASASASASPSASEPFPPAPPVQLSLPGAGGPRGASSPSADYGPAGPSGPSGSSRPSGPTPTALAQAREAGAAGLARAREAGAGELAHAPEAGAAGPVLGRAPEAGVGRLALAQALEALRLAAGEGIQLHGGIGFTWEHDAHLYFKRAAGDELLFGPPHRLRDRAAETAGLFGHGEVAV</sequence>
<feature type="region of interest" description="Disordered" evidence="6">
    <location>
        <begin position="321"/>
        <end position="391"/>
    </location>
</feature>
<feature type="domain" description="Acyl-CoA dehydrogenase/oxidase C-terminal" evidence="7">
    <location>
        <begin position="255"/>
        <end position="319"/>
    </location>
</feature>
<dbReference type="Gene3D" id="1.10.540.10">
    <property type="entry name" value="Acyl-CoA dehydrogenase/oxidase, N-terminal domain"/>
    <property type="match status" value="1"/>
</dbReference>
<evidence type="ECO:0000256" key="5">
    <source>
        <dbReference type="ARBA" id="ARBA00023002"/>
    </source>
</evidence>
<dbReference type="SUPFAM" id="SSF56645">
    <property type="entry name" value="Acyl-CoA dehydrogenase NM domain-like"/>
    <property type="match status" value="1"/>
</dbReference>
<dbReference type="InterPro" id="IPR036250">
    <property type="entry name" value="AcylCo_DH-like_C"/>
</dbReference>
<reference evidence="9 10" key="1">
    <citation type="submission" date="2022-12" db="EMBL/GenBank/DDBJ databases">
        <authorList>
            <person name="Mo P."/>
        </authorList>
    </citation>
    <scope>NUCLEOTIDE SEQUENCE [LARGE SCALE GENOMIC DNA]</scope>
    <source>
        <strain evidence="9 10">HUAS 2-6</strain>
    </source>
</reference>
<feature type="domain" description="Acyl-CoA dehydrogenase/oxidase N-terminal" evidence="8">
    <location>
        <begin position="6"/>
        <end position="118"/>
    </location>
</feature>
<dbReference type="InterPro" id="IPR037069">
    <property type="entry name" value="AcylCoA_DH/ox_N_sf"/>
</dbReference>
<evidence type="ECO:0000313" key="10">
    <source>
        <dbReference type="Proteomes" id="UP001212326"/>
    </source>
</evidence>